<evidence type="ECO:0000256" key="6">
    <source>
        <dbReference type="SAM" id="Phobius"/>
    </source>
</evidence>
<keyword evidence="4 6" id="KW-1133">Transmembrane helix</keyword>
<dbReference type="PANTHER" id="PTHR32322:SF2">
    <property type="entry name" value="EAMA DOMAIN-CONTAINING PROTEIN"/>
    <property type="match status" value="1"/>
</dbReference>
<feature type="transmembrane region" description="Helical" evidence="6">
    <location>
        <begin position="89"/>
        <end position="108"/>
    </location>
</feature>
<dbReference type="Pfam" id="PF00892">
    <property type="entry name" value="EamA"/>
    <property type="match status" value="2"/>
</dbReference>
<evidence type="ECO:0000256" key="5">
    <source>
        <dbReference type="ARBA" id="ARBA00023136"/>
    </source>
</evidence>
<dbReference type="PANTHER" id="PTHR32322">
    <property type="entry name" value="INNER MEMBRANE TRANSPORTER"/>
    <property type="match status" value="1"/>
</dbReference>
<organism evidence="8 9">
    <name type="scientific">Ferroacidibacillus organovorans</name>
    <dbReference type="NCBI Taxonomy" id="1765683"/>
    <lineage>
        <taxon>Bacteria</taxon>
        <taxon>Bacillati</taxon>
        <taxon>Bacillota</taxon>
        <taxon>Bacilli</taxon>
        <taxon>Bacillales</taxon>
        <taxon>Alicyclobacillaceae</taxon>
        <taxon>Ferroacidibacillus</taxon>
    </lineage>
</organism>
<sequence length="307" mass="33018">MIRSSVISTISIKKRIFERVRGQMKRGIMLLVTATILWGGNYICGRYLAPALPSNLLNTVRWAISSLLLFGMLSMNHKKLPLFSQWKKFALLGFVGIFAFSTLTYLGLRSISAAQAGMISAGIPIAILLFTPLILKERVKAKAWLGALLSIMGVVILIQGEHAANGQSSIVGETEIVFSCIAWGIYTVLGKRFGKTMDPLTMTAGAAVYGTLFSALSCIGTVRLNMIHMTPLAWLSVLYVSTFASVGAYLAWNTGVKIVGAGRAAPYINLLPVWTVIFGILLLRETVSILSIGGGVVTIFGAVLASL</sequence>
<evidence type="ECO:0000256" key="1">
    <source>
        <dbReference type="ARBA" id="ARBA00004127"/>
    </source>
</evidence>
<comment type="subcellular location">
    <subcellularLocation>
        <location evidence="1">Endomembrane system</location>
        <topology evidence="1">Multi-pass membrane protein</topology>
    </subcellularLocation>
</comment>
<evidence type="ECO:0000313" key="9">
    <source>
        <dbReference type="Proteomes" id="UP000190229"/>
    </source>
</evidence>
<dbReference type="SUPFAM" id="SSF103481">
    <property type="entry name" value="Multidrug resistance efflux transporter EmrE"/>
    <property type="match status" value="2"/>
</dbReference>
<reference evidence="8 9" key="1">
    <citation type="submission" date="2017-02" db="EMBL/GenBank/DDBJ databases">
        <title>Draft genome of Acidibacillus ferrooxidans Huett2.</title>
        <authorList>
            <person name="Schopf S."/>
        </authorList>
    </citation>
    <scope>NUCLEOTIDE SEQUENCE [LARGE SCALE GENOMIC DNA]</scope>
    <source>
        <strain evidence="8 9">Huett2</strain>
    </source>
</reference>
<proteinExistence type="inferred from homology"/>
<dbReference type="EMBL" id="MWPS01000046">
    <property type="protein sequence ID" value="OPG15009.1"/>
    <property type="molecule type" value="Genomic_DNA"/>
</dbReference>
<evidence type="ECO:0000256" key="4">
    <source>
        <dbReference type="ARBA" id="ARBA00022989"/>
    </source>
</evidence>
<accession>A0A1V4EQ10</accession>
<feature type="transmembrane region" description="Helical" evidence="6">
    <location>
        <begin position="289"/>
        <end position="306"/>
    </location>
</feature>
<dbReference type="InterPro" id="IPR000620">
    <property type="entry name" value="EamA_dom"/>
</dbReference>
<name>A0A1V4EQ10_9BACL</name>
<feature type="transmembrane region" description="Helical" evidence="6">
    <location>
        <begin position="28"/>
        <end position="48"/>
    </location>
</feature>
<comment type="caution">
    <text evidence="8">The sequence shown here is derived from an EMBL/GenBank/DDBJ whole genome shotgun (WGS) entry which is preliminary data.</text>
</comment>
<feature type="transmembrane region" description="Helical" evidence="6">
    <location>
        <begin position="232"/>
        <end position="252"/>
    </location>
</feature>
<dbReference type="InterPro" id="IPR050638">
    <property type="entry name" value="AA-Vitamin_Transporters"/>
</dbReference>
<evidence type="ECO:0000313" key="8">
    <source>
        <dbReference type="EMBL" id="OPG15009.1"/>
    </source>
</evidence>
<evidence type="ECO:0000259" key="7">
    <source>
        <dbReference type="Pfam" id="PF00892"/>
    </source>
</evidence>
<feature type="transmembrane region" description="Helical" evidence="6">
    <location>
        <begin position="206"/>
        <end position="226"/>
    </location>
</feature>
<dbReference type="GO" id="GO:0016020">
    <property type="term" value="C:membrane"/>
    <property type="evidence" value="ECO:0007669"/>
    <property type="project" value="UniProtKB-SubCell"/>
</dbReference>
<gene>
    <name evidence="8" type="ORF">B2M26_14345</name>
</gene>
<keyword evidence="5 6" id="KW-0472">Membrane</keyword>
<dbReference type="Proteomes" id="UP000190229">
    <property type="component" value="Unassembled WGS sequence"/>
</dbReference>
<feature type="domain" description="EamA" evidence="7">
    <location>
        <begin position="26"/>
        <end position="158"/>
    </location>
</feature>
<feature type="transmembrane region" description="Helical" evidence="6">
    <location>
        <begin position="114"/>
        <end position="135"/>
    </location>
</feature>
<feature type="domain" description="EamA" evidence="7">
    <location>
        <begin position="176"/>
        <end position="306"/>
    </location>
</feature>
<feature type="transmembrane region" description="Helical" evidence="6">
    <location>
        <begin position="60"/>
        <end position="77"/>
    </location>
</feature>
<protein>
    <recommendedName>
        <fullName evidence="7">EamA domain-containing protein</fullName>
    </recommendedName>
</protein>
<keyword evidence="9" id="KW-1185">Reference proteome</keyword>
<comment type="similarity">
    <text evidence="2">Belongs to the EamA transporter family.</text>
</comment>
<dbReference type="InterPro" id="IPR037185">
    <property type="entry name" value="EmrE-like"/>
</dbReference>
<feature type="transmembrane region" description="Helical" evidence="6">
    <location>
        <begin position="144"/>
        <end position="164"/>
    </location>
</feature>
<evidence type="ECO:0000256" key="3">
    <source>
        <dbReference type="ARBA" id="ARBA00022692"/>
    </source>
</evidence>
<dbReference type="AlphaFoldDB" id="A0A1V4EQ10"/>
<evidence type="ECO:0000256" key="2">
    <source>
        <dbReference type="ARBA" id="ARBA00007362"/>
    </source>
</evidence>
<keyword evidence="3 6" id="KW-0812">Transmembrane</keyword>
<feature type="transmembrane region" description="Helical" evidence="6">
    <location>
        <begin position="264"/>
        <end position="283"/>
    </location>
</feature>